<keyword evidence="7" id="KW-0378">Hydrolase</keyword>
<evidence type="ECO:0000256" key="3">
    <source>
        <dbReference type="ARBA" id="ARBA00022741"/>
    </source>
</evidence>
<feature type="binding site" evidence="7">
    <location>
        <position position="443"/>
    </location>
    <ligand>
        <name>(6S)-5-formyl-5,6,7,8-tetrahydrofolate</name>
        <dbReference type="ChEBI" id="CHEBI:57457"/>
    </ligand>
</feature>
<keyword evidence="7" id="KW-0963">Cytoplasm</keyword>
<dbReference type="Proteomes" id="UP000253744">
    <property type="component" value="Chromosome"/>
</dbReference>
<comment type="function">
    <text evidence="7">Exhibits a very high intrinsic GTPase hydrolysis rate. Involved in the addition of a carboxymethylaminomethyl (cmnm) group at the wobble position (U34) of certain tRNAs, forming tRNA-cmnm(5)s(2)U34.</text>
</comment>
<dbReference type="Pfam" id="PF01926">
    <property type="entry name" value="MMR_HSR1"/>
    <property type="match status" value="1"/>
</dbReference>
<evidence type="ECO:0000256" key="4">
    <source>
        <dbReference type="ARBA" id="ARBA00022842"/>
    </source>
</evidence>
<feature type="binding site" evidence="7">
    <location>
        <position position="255"/>
    </location>
    <ligand>
        <name>K(+)</name>
        <dbReference type="ChEBI" id="CHEBI:29103"/>
    </ligand>
</feature>
<dbReference type="InterPro" id="IPR027266">
    <property type="entry name" value="TrmE/GcvT-like"/>
</dbReference>
<sequence>MTLARSSRSGLQDTIAAIATAPGSAGVGIVRVSGPQALAIADGLFRGKRRPSRTPGGRFLFGELHAGGELLDEGLCLVFRGPRSYTGEDVAEFQTHGSPAVLGRVLSRTLDLGARLARPGEFTLRAYLAGRLDLAQAEAVLGLVEASTETARRQSALGLSGALSERVTQVGHLLTRTLAAIQALLDYPEEGVPDEDRAAPLAQAQAALEDLLASAHAGRVSTRGARLALIGRPNAGKSSLLNALLGYERSIVTPLPGTTRDYLEAGLELAGVPVTLLDTAGLRDTEDVIEAAGVRQAVTLAENADLVLVLEDGSQPREALPIALPAAASVLHVRTKADLPAAWADPAALDVSAKSGAGLPALREAIGAALLGDATRGEAWLTTERQADTVRRALAHVQAARTLPDDLAGYELEEALHALAELTGQDVQEDVVDAVFRNFCVGK</sequence>
<dbReference type="InterPro" id="IPR006073">
    <property type="entry name" value="GTP-bd"/>
</dbReference>
<proteinExistence type="inferred from homology"/>
<evidence type="ECO:0000313" key="12">
    <source>
        <dbReference type="EMBL" id="GGI92466.1"/>
    </source>
</evidence>
<keyword evidence="4 7" id="KW-0460">Magnesium</keyword>
<dbReference type="Proteomes" id="UP000652720">
    <property type="component" value="Unassembled WGS sequence"/>
</dbReference>
<dbReference type="STRING" id="1288484.GCA_000348665_03215"/>
<dbReference type="EMBL" id="BMMA01000044">
    <property type="protein sequence ID" value="GGI92466.1"/>
    <property type="molecule type" value="Genomic_DNA"/>
</dbReference>
<dbReference type="Pfam" id="PF12631">
    <property type="entry name" value="MnmE_helical"/>
    <property type="match status" value="1"/>
</dbReference>
<dbReference type="InterPro" id="IPR031168">
    <property type="entry name" value="G_TrmE"/>
</dbReference>
<keyword evidence="5 7" id="KW-0630">Potassium</keyword>
<reference evidence="12" key="5">
    <citation type="submission" date="2023-08" db="EMBL/GenBank/DDBJ databases">
        <authorList>
            <person name="Sun Q."/>
            <person name="Zhou Y."/>
        </authorList>
    </citation>
    <scope>NUCLEOTIDE SEQUENCE</scope>
    <source>
        <strain evidence="11">CGMCC 1.8884</strain>
        <strain evidence="12">CGMCC 1.8885</strain>
    </source>
</reference>
<protein>
    <recommendedName>
        <fullName evidence="7">tRNA modification GTPase MnmE</fullName>
        <ecNumber evidence="7">3.6.-.-</ecNumber>
    </recommendedName>
</protein>
<feature type="binding site" evidence="7">
    <location>
        <begin position="278"/>
        <end position="281"/>
    </location>
    <ligand>
        <name>GTP</name>
        <dbReference type="ChEBI" id="CHEBI:37565"/>
    </ligand>
</feature>
<dbReference type="SUPFAM" id="SSF52540">
    <property type="entry name" value="P-loop containing nucleoside triphosphate hydrolases"/>
    <property type="match status" value="1"/>
</dbReference>
<dbReference type="NCBIfam" id="TIGR00450">
    <property type="entry name" value="mnmE_trmE_thdF"/>
    <property type="match status" value="1"/>
</dbReference>
<evidence type="ECO:0000256" key="8">
    <source>
        <dbReference type="RuleBase" id="RU003313"/>
    </source>
</evidence>
<evidence type="ECO:0000313" key="13">
    <source>
        <dbReference type="Proteomes" id="UP000253744"/>
    </source>
</evidence>
<evidence type="ECO:0000313" key="14">
    <source>
        <dbReference type="Proteomes" id="UP000630135"/>
    </source>
</evidence>
<dbReference type="PROSITE" id="PS51709">
    <property type="entry name" value="G_TRME"/>
    <property type="match status" value="1"/>
</dbReference>
<accession>A0A345IGJ5</accession>
<keyword evidence="7" id="KW-0479">Metal-binding</keyword>
<dbReference type="KEGG" id="dwu:DVJ83_06160"/>
<dbReference type="GO" id="GO:0002098">
    <property type="term" value="P:tRNA wobble uridine modification"/>
    <property type="evidence" value="ECO:0007669"/>
    <property type="project" value="TreeGrafter"/>
</dbReference>
<dbReference type="Gene3D" id="1.20.120.430">
    <property type="entry name" value="tRNA modification GTPase MnmE domain 2"/>
    <property type="match status" value="1"/>
</dbReference>
<feature type="binding site" evidence="7">
    <location>
        <position position="253"/>
    </location>
    <ligand>
        <name>K(+)</name>
        <dbReference type="ChEBI" id="CHEBI:29103"/>
    </ligand>
</feature>
<keyword evidence="6 7" id="KW-0342">GTP-binding</keyword>
<comment type="caution">
    <text evidence="7">Lacks conserved residue(s) required for the propagation of feature annotation.</text>
</comment>
<dbReference type="InterPro" id="IPR027417">
    <property type="entry name" value="P-loop_NTPase"/>
</dbReference>
<comment type="subcellular location">
    <subcellularLocation>
        <location evidence="7">Cytoplasm</location>
    </subcellularLocation>
</comment>
<feature type="binding site" evidence="7">
    <location>
        <position position="259"/>
    </location>
    <ligand>
        <name>Mg(2+)</name>
        <dbReference type="ChEBI" id="CHEBI:18420"/>
    </ligand>
</feature>
<feature type="binding site" evidence="7">
    <location>
        <position position="234"/>
    </location>
    <ligand>
        <name>K(+)</name>
        <dbReference type="ChEBI" id="CHEBI:29103"/>
    </ligand>
</feature>
<feature type="binding site" evidence="7">
    <location>
        <position position="131"/>
    </location>
    <ligand>
        <name>(6S)-5-formyl-5,6,7,8-tetrahydrofolate</name>
        <dbReference type="ChEBI" id="CHEBI:57457"/>
    </ligand>
</feature>
<dbReference type="GO" id="GO:0030488">
    <property type="term" value="P:tRNA methylation"/>
    <property type="evidence" value="ECO:0007669"/>
    <property type="project" value="TreeGrafter"/>
</dbReference>
<dbReference type="HAMAP" id="MF_00379">
    <property type="entry name" value="GTPase_MnmE"/>
    <property type="match status" value="1"/>
</dbReference>
<dbReference type="GeneID" id="59164973"/>
<evidence type="ECO:0000256" key="6">
    <source>
        <dbReference type="ARBA" id="ARBA00023134"/>
    </source>
</evidence>
<dbReference type="InterPro" id="IPR005225">
    <property type="entry name" value="Small_GTP-bd"/>
</dbReference>
<feature type="binding site" evidence="7">
    <location>
        <begin position="253"/>
        <end position="259"/>
    </location>
    <ligand>
        <name>GTP</name>
        <dbReference type="ChEBI" id="CHEBI:37565"/>
    </ligand>
</feature>
<dbReference type="EMBL" id="BMLZ01000083">
    <property type="protein sequence ID" value="GGI68865.1"/>
    <property type="molecule type" value="Genomic_DNA"/>
</dbReference>
<dbReference type="GO" id="GO:0005829">
    <property type="term" value="C:cytosol"/>
    <property type="evidence" value="ECO:0007669"/>
    <property type="project" value="TreeGrafter"/>
</dbReference>
<dbReference type="Proteomes" id="UP000630135">
    <property type="component" value="Unassembled WGS sequence"/>
</dbReference>
<feature type="binding site" evidence="7">
    <location>
        <position position="238"/>
    </location>
    <ligand>
        <name>Mg(2+)</name>
        <dbReference type="ChEBI" id="CHEBI:18420"/>
    </ligand>
</feature>
<dbReference type="InterPro" id="IPR025867">
    <property type="entry name" value="MnmE_helical"/>
</dbReference>
<dbReference type="Gene3D" id="3.30.1360.120">
    <property type="entry name" value="Probable tRNA modification gtpase trme, domain 1"/>
    <property type="match status" value="1"/>
</dbReference>
<evidence type="ECO:0000256" key="5">
    <source>
        <dbReference type="ARBA" id="ARBA00022958"/>
    </source>
</evidence>
<comment type="similarity">
    <text evidence="1 7 8">Belongs to the TRAFAC class TrmE-Era-EngA-EngB-Septin-like GTPase superfamily. TrmE GTPase family.</text>
</comment>
<dbReference type="RefSeq" id="WP_017872072.1">
    <property type="nucleotide sequence ID" value="NZ_BMLZ01000083.1"/>
</dbReference>
<dbReference type="PANTHER" id="PTHR42714">
    <property type="entry name" value="TRNA MODIFICATION GTPASE GTPBP3"/>
    <property type="match status" value="1"/>
</dbReference>
<dbReference type="GO" id="GO:0003924">
    <property type="term" value="F:GTPase activity"/>
    <property type="evidence" value="ECO:0007669"/>
    <property type="project" value="UniProtKB-UniRule"/>
</dbReference>
<dbReference type="PANTHER" id="PTHR42714:SF2">
    <property type="entry name" value="TRNA MODIFICATION GTPASE GTPBP3, MITOCHONDRIAL"/>
    <property type="match status" value="1"/>
</dbReference>
<keyword evidence="3 7" id="KW-0547">Nucleotide-binding</keyword>
<dbReference type="EC" id="3.6.-.-" evidence="7"/>
<gene>
    <name evidence="7 10" type="primary">trmE</name>
    <name evidence="7 11" type="synonym">mnmE</name>
    <name evidence="10" type="ORF">DVJ83_06160</name>
    <name evidence="11" type="ORF">GCM10008021_31340</name>
    <name evidence="12" type="ORF">GCM10010914_28790</name>
</gene>
<dbReference type="InterPro" id="IPR004520">
    <property type="entry name" value="GTPase_MnmE"/>
</dbReference>
<dbReference type="EMBL" id="CP031158">
    <property type="protein sequence ID" value="AXG98817.1"/>
    <property type="molecule type" value="Genomic_DNA"/>
</dbReference>
<evidence type="ECO:0000313" key="10">
    <source>
        <dbReference type="EMBL" id="AXG98817.1"/>
    </source>
</evidence>
<dbReference type="InterPro" id="IPR018948">
    <property type="entry name" value="GTP-bd_TrmE_N"/>
</dbReference>
<reference evidence="14" key="4">
    <citation type="journal article" date="2019" name="Int. J. Syst. Evol. Microbiol.">
        <title>The Global Catalogue of Microorganisms (GCM) 10K type strain sequencing project: providing services to taxonomists for standard genome sequencing and annotation.</title>
        <authorList>
            <consortium name="The Broad Institute Genomics Platform"/>
            <consortium name="The Broad Institute Genome Sequencing Center for Infectious Disease"/>
            <person name="Wu L."/>
            <person name="Ma J."/>
        </authorList>
    </citation>
    <scope>NUCLEOTIDE SEQUENCE [LARGE SCALE GENOMIC DNA]</scope>
    <source>
        <strain evidence="14">CGMCC 1.8884</strain>
    </source>
</reference>
<dbReference type="Gene3D" id="3.40.50.300">
    <property type="entry name" value="P-loop containing nucleotide triphosphate hydrolases"/>
    <property type="match status" value="1"/>
</dbReference>
<keyword evidence="2 7" id="KW-0819">tRNA processing</keyword>
<reference evidence="11" key="1">
    <citation type="journal article" date="2014" name="Int. J. Syst. Evol. Microbiol.">
        <title>Complete genome of a new Firmicutes species belonging to the dominant human colonic microbiota ('Ruminococcus bicirculans') reveals two chromosomes and a selective capacity to utilize plant glucans.</title>
        <authorList>
            <consortium name="NISC Comparative Sequencing Program"/>
            <person name="Wegmann U."/>
            <person name="Louis P."/>
            <person name="Goesmann A."/>
            <person name="Henrissat B."/>
            <person name="Duncan S.H."/>
            <person name="Flint H.J."/>
        </authorList>
    </citation>
    <scope>NUCLEOTIDE SEQUENCE</scope>
    <source>
        <strain evidence="11">CGMCC 1.8884</strain>
    </source>
</reference>
<feature type="domain" description="TrmE-type G" evidence="9">
    <location>
        <begin position="224"/>
        <end position="371"/>
    </location>
</feature>
<comment type="subunit">
    <text evidence="7">Homodimer. Heterotetramer of two MnmE and two MnmG subunits.</text>
</comment>
<comment type="cofactor">
    <cofactor evidence="7">
        <name>K(+)</name>
        <dbReference type="ChEBI" id="CHEBI:29103"/>
    </cofactor>
    <text evidence="7">Binds 1 potassium ion per subunit.</text>
</comment>
<dbReference type="GO" id="GO:0005525">
    <property type="term" value="F:GTP binding"/>
    <property type="evidence" value="ECO:0007669"/>
    <property type="project" value="UniProtKB-UniRule"/>
</dbReference>
<feature type="binding site" evidence="7">
    <location>
        <position position="31"/>
    </location>
    <ligand>
        <name>(6S)-5-formyl-5,6,7,8-tetrahydrofolate</name>
        <dbReference type="ChEBI" id="CHEBI:57457"/>
    </ligand>
</feature>
<evidence type="ECO:0000256" key="2">
    <source>
        <dbReference type="ARBA" id="ARBA00022694"/>
    </source>
</evidence>
<dbReference type="CDD" id="cd04164">
    <property type="entry name" value="trmE"/>
    <property type="match status" value="1"/>
</dbReference>
<evidence type="ECO:0000313" key="11">
    <source>
        <dbReference type="EMBL" id="GGI68865.1"/>
    </source>
</evidence>
<organism evidence="10 13">
    <name type="scientific">Deinococcus wulumuqiensis</name>
    <dbReference type="NCBI Taxonomy" id="980427"/>
    <lineage>
        <taxon>Bacteria</taxon>
        <taxon>Thermotogati</taxon>
        <taxon>Deinococcota</taxon>
        <taxon>Deinococci</taxon>
        <taxon>Deinococcales</taxon>
        <taxon>Deinococcaceae</taxon>
        <taxon>Deinococcus</taxon>
    </lineage>
</organism>
<evidence type="ECO:0000256" key="1">
    <source>
        <dbReference type="ARBA" id="ARBA00011043"/>
    </source>
</evidence>
<feature type="binding site" evidence="7">
    <location>
        <position position="258"/>
    </location>
    <ligand>
        <name>K(+)</name>
        <dbReference type="ChEBI" id="CHEBI:29103"/>
    </ligand>
</feature>
<reference evidence="10 13" key="3">
    <citation type="submission" date="2018-07" db="EMBL/GenBank/DDBJ databases">
        <title>Complete Genome and Methylome Analysis of Deinococcus wulumuqiensis NEB 479.</title>
        <authorList>
            <person name="Fomenkov A."/>
            <person name="Luyten Y."/>
            <person name="Vincze T."/>
            <person name="Anton B.P."/>
            <person name="Clark T."/>
            <person name="Roberts R.J."/>
            <person name="Morgan R.D."/>
        </authorList>
    </citation>
    <scope>NUCLEOTIDE SEQUENCE [LARGE SCALE GENOMIC DNA]</scope>
    <source>
        <strain evidence="10 13">NEB 479</strain>
    </source>
</reference>
<dbReference type="AlphaFoldDB" id="A0A345IGJ5"/>
<dbReference type="NCBIfam" id="TIGR00231">
    <property type="entry name" value="small_GTP"/>
    <property type="match status" value="1"/>
</dbReference>
<dbReference type="SUPFAM" id="SSF103025">
    <property type="entry name" value="Folate-binding domain"/>
    <property type="match status" value="1"/>
</dbReference>
<dbReference type="InterPro" id="IPR027368">
    <property type="entry name" value="MnmE_dom2"/>
</dbReference>
<dbReference type="GO" id="GO:0046872">
    <property type="term" value="F:metal ion binding"/>
    <property type="evidence" value="ECO:0007669"/>
    <property type="project" value="UniProtKB-KW"/>
</dbReference>
<keyword evidence="14" id="KW-1185">Reference proteome</keyword>
<evidence type="ECO:0000256" key="7">
    <source>
        <dbReference type="HAMAP-Rule" id="MF_00379"/>
    </source>
</evidence>
<dbReference type="CDD" id="cd14858">
    <property type="entry name" value="TrmE_N"/>
    <property type="match status" value="1"/>
</dbReference>
<name>A0A345IGJ5_9DEIO</name>
<feature type="binding site" evidence="7">
    <location>
        <begin position="234"/>
        <end position="239"/>
    </location>
    <ligand>
        <name>GTP</name>
        <dbReference type="ChEBI" id="CHEBI:37565"/>
    </ligand>
</feature>
<reference evidence="12" key="2">
    <citation type="journal article" date="2014" name="Int. J. Syst. Evol. Microbiol.">
        <title>Complete genome sequence of Corynebacterium casei LMG S-19264T (=DSM 44701T), isolated from a smear-ripened cheese.</title>
        <authorList>
            <consortium name="US DOE Joint Genome Institute (JGI-PGF)"/>
            <person name="Walter F."/>
            <person name="Albersmeier A."/>
            <person name="Kalinowski J."/>
            <person name="Ruckert C."/>
        </authorList>
    </citation>
    <scope>NUCLEOTIDE SEQUENCE</scope>
    <source>
        <strain evidence="12">CGMCC 1.8885</strain>
    </source>
</reference>
<dbReference type="Pfam" id="PF10396">
    <property type="entry name" value="TrmE_N"/>
    <property type="match status" value="1"/>
</dbReference>
<evidence type="ECO:0000259" key="9">
    <source>
        <dbReference type="PROSITE" id="PS51709"/>
    </source>
</evidence>
<feature type="binding site" evidence="7">
    <location>
        <position position="92"/>
    </location>
    <ligand>
        <name>(6S)-5-formyl-5,6,7,8-tetrahydrofolate</name>
        <dbReference type="ChEBI" id="CHEBI:57457"/>
    </ligand>
</feature>